<evidence type="ECO:0000313" key="2">
    <source>
        <dbReference type="Proteomes" id="UP000244943"/>
    </source>
</evidence>
<dbReference type="Proteomes" id="UP000244943">
    <property type="component" value="Chromosome I"/>
</dbReference>
<gene>
    <name evidence="1" type="ORF">UT76HP_01495</name>
</gene>
<organism evidence="1 2">
    <name type="scientific">Orientia tsutsugamushi</name>
    <name type="common">Rickettsia tsutsugamushi</name>
    <dbReference type="NCBI Taxonomy" id="784"/>
    <lineage>
        <taxon>Bacteria</taxon>
        <taxon>Pseudomonadati</taxon>
        <taxon>Pseudomonadota</taxon>
        <taxon>Alphaproteobacteria</taxon>
        <taxon>Rickettsiales</taxon>
        <taxon>Rickettsiaceae</taxon>
        <taxon>Rickettsieae</taxon>
        <taxon>Orientia</taxon>
    </lineage>
</organism>
<evidence type="ECO:0000313" key="1">
    <source>
        <dbReference type="EMBL" id="SPR09192.1"/>
    </source>
</evidence>
<name>A0A2U3R7I3_ORITS</name>
<accession>A0A2U3R7I3</accession>
<proteinExistence type="predicted"/>
<dbReference type="AlphaFoldDB" id="A0A2U3R7I3"/>
<dbReference type="EMBL" id="LS398552">
    <property type="protein sequence ID" value="SPR09192.1"/>
    <property type="molecule type" value="Genomic_DNA"/>
</dbReference>
<sequence length="94" mass="11262">MATILSSYKLYFDESKQVTNSTTEYQKTTVLQQQISDEDYLSELSKELGSNSILFKVRKYILQHYEYEQVIDKIWFSKLEVVNEDNVNNKIFYR</sequence>
<dbReference type="GeneID" id="89460399"/>
<dbReference type="RefSeq" id="WP_223845035.1">
    <property type="nucleotide sequence ID" value="NZ_CP044031.1"/>
</dbReference>
<protein>
    <submittedName>
        <fullName evidence="1">Uncharacterized protein</fullName>
    </submittedName>
</protein>
<reference evidence="2" key="1">
    <citation type="submission" date="2018-03" db="EMBL/GenBank/DDBJ databases">
        <authorList>
            <person name="Batty M. E."/>
            <person name="Batty M E."/>
        </authorList>
    </citation>
    <scope>NUCLEOTIDE SEQUENCE [LARGE SCALE GENOMIC DNA]</scope>
</reference>